<feature type="region of interest" description="Disordered" evidence="2">
    <location>
        <begin position="29"/>
        <end position="69"/>
    </location>
</feature>
<dbReference type="PANTHER" id="PTHR30158">
    <property type="entry name" value="ACRA/E-RELATED COMPONENT OF DRUG EFFLUX TRANSPORTER"/>
    <property type="match status" value="1"/>
</dbReference>
<evidence type="ECO:0000256" key="3">
    <source>
        <dbReference type="SAM" id="SignalP"/>
    </source>
</evidence>
<name>A0A518FT92_9PLAN</name>
<feature type="chain" id="PRO_5022124648" evidence="3">
    <location>
        <begin position="21"/>
        <end position="408"/>
    </location>
</feature>
<dbReference type="Pfam" id="PF25989">
    <property type="entry name" value="YknX_C"/>
    <property type="match status" value="1"/>
</dbReference>
<dbReference type="GO" id="GO:0005886">
    <property type="term" value="C:plasma membrane"/>
    <property type="evidence" value="ECO:0007669"/>
    <property type="project" value="TreeGrafter"/>
</dbReference>
<feature type="domain" description="YknX-like C-terminal permuted SH3-like" evidence="6">
    <location>
        <begin position="322"/>
        <end position="390"/>
    </location>
</feature>
<dbReference type="Gene3D" id="2.40.30.170">
    <property type="match status" value="1"/>
</dbReference>
<dbReference type="InterPro" id="IPR006143">
    <property type="entry name" value="RND_pump_MFP"/>
</dbReference>
<dbReference type="Gene3D" id="1.10.287.470">
    <property type="entry name" value="Helix hairpin bin"/>
    <property type="match status" value="1"/>
</dbReference>
<evidence type="ECO:0000259" key="5">
    <source>
        <dbReference type="Pfam" id="PF25944"/>
    </source>
</evidence>
<dbReference type="PANTHER" id="PTHR30158:SF23">
    <property type="entry name" value="MULTIDRUG RESISTANCE PROTEIN MEXA"/>
    <property type="match status" value="1"/>
</dbReference>
<dbReference type="NCBIfam" id="TIGR01730">
    <property type="entry name" value="RND_mfp"/>
    <property type="match status" value="1"/>
</dbReference>
<evidence type="ECO:0000313" key="7">
    <source>
        <dbReference type="EMBL" id="QDV19561.1"/>
    </source>
</evidence>
<dbReference type="Pfam" id="PF25944">
    <property type="entry name" value="Beta-barrel_RND"/>
    <property type="match status" value="1"/>
</dbReference>
<dbReference type="Proteomes" id="UP000320839">
    <property type="component" value="Chromosome"/>
</dbReference>
<dbReference type="AlphaFoldDB" id="A0A518FT92"/>
<organism evidence="7 8">
    <name type="scientific">Gimesia panareensis</name>
    <dbReference type="NCBI Taxonomy" id="2527978"/>
    <lineage>
        <taxon>Bacteria</taxon>
        <taxon>Pseudomonadati</taxon>
        <taxon>Planctomycetota</taxon>
        <taxon>Planctomycetia</taxon>
        <taxon>Planctomycetales</taxon>
        <taxon>Planctomycetaceae</taxon>
        <taxon>Gimesia</taxon>
    </lineage>
</organism>
<dbReference type="OrthoDB" id="9816569at2"/>
<accession>A0A518FT92</accession>
<dbReference type="SUPFAM" id="SSF111369">
    <property type="entry name" value="HlyD-like secretion proteins"/>
    <property type="match status" value="1"/>
</dbReference>
<dbReference type="InterPro" id="IPR058637">
    <property type="entry name" value="YknX-like_C"/>
</dbReference>
<comment type="similarity">
    <text evidence="1">Belongs to the membrane fusion protein (MFP) (TC 8.A.1) family.</text>
</comment>
<evidence type="ECO:0000259" key="4">
    <source>
        <dbReference type="Pfam" id="PF25917"/>
    </source>
</evidence>
<feature type="domain" description="Multidrug resistance protein MdtA-like beta-barrel" evidence="5">
    <location>
        <begin position="232"/>
        <end position="316"/>
    </location>
</feature>
<evidence type="ECO:0000256" key="1">
    <source>
        <dbReference type="ARBA" id="ARBA00009477"/>
    </source>
</evidence>
<dbReference type="InterPro" id="IPR058625">
    <property type="entry name" value="MdtA-like_BSH"/>
</dbReference>
<feature type="signal peptide" evidence="3">
    <location>
        <begin position="1"/>
        <end position="20"/>
    </location>
</feature>
<dbReference type="PROSITE" id="PS51257">
    <property type="entry name" value="PROKAR_LIPOPROTEIN"/>
    <property type="match status" value="1"/>
</dbReference>
<feature type="domain" description="Multidrug resistance protein MdtA-like barrel-sandwich hybrid" evidence="4">
    <location>
        <begin position="102"/>
        <end position="221"/>
    </location>
</feature>
<evidence type="ECO:0000313" key="8">
    <source>
        <dbReference type="Proteomes" id="UP000320839"/>
    </source>
</evidence>
<sequence precursor="true">MKCTMIVASFLALISLSLTGCEYLPQTHAESHTDAHGEAQAEGHGESHAEGHAKEHGESHGEEGHGEGGHHAIHKIVVTTPVRKNVITTQQYVCQIHSCQHIEVRALEGGYLEQINIKEGQHVKKGDMLFKILPTLFQARMESEVAEANRVQIELDNATALLNKGIVSPQEIALKKAELAKAKAKVMLAKAELGFTNVKAPFDGIVDRQRNQLGSLIEEGDILTTMSDNSLMWVYFNVPEARYIEYKAELDRNGGSSDHLTIELKLANGEIFPQQGKIGAIEADFNNMTGNIPFRADFLNPEGLLRNGQTGTILIHRKLDDVLVIPQRATFEILAKRYAFVVDKDNVVHQRDIEIESEQDDIFMLKSGLKEGDKIILEGIRQVRDGDKVKYDFVPPKEVLSNLKYHAE</sequence>
<dbReference type="GO" id="GO:0030313">
    <property type="term" value="C:cell envelope"/>
    <property type="evidence" value="ECO:0007669"/>
    <property type="project" value="UniProtKB-SubCell"/>
</dbReference>
<keyword evidence="3" id="KW-0732">Signal</keyword>
<dbReference type="EMBL" id="CP036317">
    <property type="protein sequence ID" value="QDV19561.1"/>
    <property type="molecule type" value="Genomic_DNA"/>
</dbReference>
<dbReference type="GO" id="GO:0022857">
    <property type="term" value="F:transmembrane transporter activity"/>
    <property type="evidence" value="ECO:0007669"/>
    <property type="project" value="InterPro"/>
</dbReference>
<reference evidence="7 8" key="1">
    <citation type="submission" date="2019-02" db="EMBL/GenBank/DDBJ databases">
        <title>Deep-cultivation of Planctomycetes and their phenomic and genomic characterization uncovers novel biology.</title>
        <authorList>
            <person name="Wiegand S."/>
            <person name="Jogler M."/>
            <person name="Boedeker C."/>
            <person name="Pinto D."/>
            <person name="Vollmers J."/>
            <person name="Rivas-Marin E."/>
            <person name="Kohn T."/>
            <person name="Peeters S.H."/>
            <person name="Heuer A."/>
            <person name="Rast P."/>
            <person name="Oberbeckmann S."/>
            <person name="Bunk B."/>
            <person name="Jeske O."/>
            <person name="Meyerdierks A."/>
            <person name="Storesund J.E."/>
            <person name="Kallscheuer N."/>
            <person name="Luecker S."/>
            <person name="Lage O.M."/>
            <person name="Pohl T."/>
            <person name="Merkel B.J."/>
            <person name="Hornburger P."/>
            <person name="Mueller R.-W."/>
            <person name="Bruemmer F."/>
            <person name="Labrenz M."/>
            <person name="Spormann A.M."/>
            <person name="Op den Camp H."/>
            <person name="Overmann J."/>
            <person name="Amann R."/>
            <person name="Jetten M.S.M."/>
            <person name="Mascher T."/>
            <person name="Medema M.H."/>
            <person name="Devos D.P."/>
            <person name="Kaster A.-K."/>
            <person name="Ovreas L."/>
            <person name="Rohde M."/>
            <person name="Galperin M.Y."/>
            <person name="Jogler C."/>
        </authorList>
    </citation>
    <scope>NUCLEOTIDE SEQUENCE [LARGE SCALE GENOMIC DNA]</scope>
    <source>
        <strain evidence="7 8">Pan153</strain>
    </source>
</reference>
<evidence type="ECO:0000256" key="2">
    <source>
        <dbReference type="SAM" id="MobiDB-lite"/>
    </source>
</evidence>
<dbReference type="Gene3D" id="2.40.50.100">
    <property type="match status" value="1"/>
</dbReference>
<proteinExistence type="inferred from homology"/>
<evidence type="ECO:0000259" key="6">
    <source>
        <dbReference type="Pfam" id="PF25989"/>
    </source>
</evidence>
<gene>
    <name evidence="7" type="primary">mdtE_2</name>
    <name evidence="7" type="ORF">Pan153_42270</name>
</gene>
<dbReference type="Gene3D" id="2.40.420.20">
    <property type="match status" value="1"/>
</dbReference>
<dbReference type="GO" id="GO:0046677">
    <property type="term" value="P:response to antibiotic"/>
    <property type="evidence" value="ECO:0007669"/>
    <property type="project" value="TreeGrafter"/>
</dbReference>
<protein>
    <submittedName>
        <fullName evidence="7">Multidrug resistance protein MdtE</fullName>
    </submittedName>
</protein>
<dbReference type="InterPro" id="IPR058626">
    <property type="entry name" value="MdtA-like_b-barrel"/>
</dbReference>
<dbReference type="Pfam" id="PF25917">
    <property type="entry name" value="BSH_RND"/>
    <property type="match status" value="1"/>
</dbReference>